<organism evidence="4 5">
    <name type="scientific">Hansschlegelia plantiphila</name>
    <dbReference type="NCBI Taxonomy" id="374655"/>
    <lineage>
        <taxon>Bacteria</taxon>
        <taxon>Pseudomonadati</taxon>
        <taxon>Pseudomonadota</taxon>
        <taxon>Alphaproteobacteria</taxon>
        <taxon>Hyphomicrobiales</taxon>
        <taxon>Methylopilaceae</taxon>
        <taxon>Hansschlegelia</taxon>
    </lineage>
</organism>
<dbReference type="SUPFAM" id="SSF56317">
    <property type="entry name" value="Carbon-nitrogen hydrolase"/>
    <property type="match status" value="1"/>
</dbReference>
<dbReference type="AlphaFoldDB" id="A0A9W6J0B2"/>
<evidence type="ECO:0000313" key="5">
    <source>
        <dbReference type="Proteomes" id="UP001143372"/>
    </source>
</evidence>
<dbReference type="RefSeq" id="WP_271168683.1">
    <property type="nucleotide sequence ID" value="NZ_BSFI01000008.1"/>
</dbReference>
<evidence type="ECO:0000256" key="1">
    <source>
        <dbReference type="ARBA" id="ARBA00010613"/>
    </source>
</evidence>
<dbReference type="PROSITE" id="PS50263">
    <property type="entry name" value="CN_HYDROLASE"/>
    <property type="match status" value="1"/>
</dbReference>
<dbReference type="PROSITE" id="PS01227">
    <property type="entry name" value="UPF0012"/>
    <property type="match status" value="1"/>
</dbReference>
<gene>
    <name evidence="4" type="ORF">GCM10008179_20830</name>
</gene>
<dbReference type="GO" id="GO:0016811">
    <property type="term" value="F:hydrolase activity, acting on carbon-nitrogen (but not peptide) bonds, in linear amides"/>
    <property type="evidence" value="ECO:0007669"/>
    <property type="project" value="InterPro"/>
</dbReference>
<name>A0A9W6J0B2_9HYPH</name>
<feature type="domain" description="CN hydrolase" evidence="3">
    <location>
        <begin position="8"/>
        <end position="255"/>
    </location>
</feature>
<comment type="similarity">
    <text evidence="1">Belongs to the carbon-nitrogen hydrolase superfamily. NIT1/NIT2 family.</text>
</comment>
<reference evidence="4" key="2">
    <citation type="submission" date="2023-01" db="EMBL/GenBank/DDBJ databases">
        <authorList>
            <person name="Sun Q."/>
            <person name="Evtushenko L."/>
        </authorList>
    </citation>
    <scope>NUCLEOTIDE SEQUENCE</scope>
    <source>
        <strain evidence="4">VKM B-2347</strain>
    </source>
</reference>
<dbReference type="CDD" id="cd07572">
    <property type="entry name" value="nit"/>
    <property type="match status" value="1"/>
</dbReference>
<protein>
    <submittedName>
        <fullName evidence="4">Amidohydrolase</fullName>
    </submittedName>
</protein>
<dbReference type="InterPro" id="IPR001110">
    <property type="entry name" value="UPF0012_CS"/>
</dbReference>
<dbReference type="PANTHER" id="PTHR23088">
    <property type="entry name" value="NITRILASE-RELATED"/>
    <property type="match status" value="1"/>
</dbReference>
<dbReference type="EMBL" id="BSFI01000008">
    <property type="protein sequence ID" value="GLK68445.1"/>
    <property type="molecule type" value="Genomic_DNA"/>
</dbReference>
<sequence length="291" mass="31575">MTATGRTFVAACVQMRSGRTISKNVDEAARLVREAADAGAAYVQTPEMTNILVRSRAELFAAIMPEDVCPALAAFQELARATGVWLHIGSLAVRLEGERAANRSYVIDPQGEIVARYDKIHMFDVDLPDGETWRESETYRAGEQAVTVQLPWGRLGLTICYDVRFPTLHRALAENGAEILASPAAFTKQTGAAHWHVLLRARAVETGSFVVAAAQGGAHEDGRETYGHSLIVDPWGRVLAEADDAPGVILAEIDLAKSPEIRRRIPALENGRRFGVQPLPSEPTALRDVGA</sequence>
<dbReference type="InterPro" id="IPR003010">
    <property type="entry name" value="C-N_Hydrolase"/>
</dbReference>
<evidence type="ECO:0000259" key="3">
    <source>
        <dbReference type="PROSITE" id="PS50263"/>
    </source>
</evidence>
<comment type="caution">
    <text evidence="4">The sequence shown here is derived from an EMBL/GenBank/DDBJ whole genome shotgun (WGS) entry which is preliminary data.</text>
</comment>
<dbReference type="Proteomes" id="UP001143372">
    <property type="component" value="Unassembled WGS sequence"/>
</dbReference>
<keyword evidence="5" id="KW-1185">Reference proteome</keyword>
<reference evidence="4" key="1">
    <citation type="journal article" date="2014" name="Int. J. Syst. Evol. Microbiol.">
        <title>Complete genome sequence of Corynebacterium casei LMG S-19264T (=DSM 44701T), isolated from a smear-ripened cheese.</title>
        <authorList>
            <consortium name="US DOE Joint Genome Institute (JGI-PGF)"/>
            <person name="Walter F."/>
            <person name="Albersmeier A."/>
            <person name="Kalinowski J."/>
            <person name="Ruckert C."/>
        </authorList>
    </citation>
    <scope>NUCLEOTIDE SEQUENCE</scope>
    <source>
        <strain evidence="4">VKM B-2347</strain>
    </source>
</reference>
<evidence type="ECO:0000313" key="4">
    <source>
        <dbReference type="EMBL" id="GLK68445.1"/>
    </source>
</evidence>
<accession>A0A9W6J0B2</accession>
<proteinExistence type="inferred from homology"/>
<dbReference type="InterPro" id="IPR045254">
    <property type="entry name" value="Nit1/2_C-N_Hydrolase"/>
</dbReference>
<evidence type="ECO:0000256" key="2">
    <source>
        <dbReference type="ARBA" id="ARBA00022801"/>
    </source>
</evidence>
<keyword evidence="2" id="KW-0378">Hydrolase</keyword>
<dbReference type="PANTHER" id="PTHR23088:SF27">
    <property type="entry name" value="DEAMINATED GLUTATHIONE AMIDASE"/>
    <property type="match status" value="1"/>
</dbReference>
<dbReference type="InterPro" id="IPR036526">
    <property type="entry name" value="C-N_Hydrolase_sf"/>
</dbReference>
<dbReference type="Pfam" id="PF00795">
    <property type="entry name" value="CN_hydrolase"/>
    <property type="match status" value="1"/>
</dbReference>
<dbReference type="Gene3D" id="3.60.110.10">
    <property type="entry name" value="Carbon-nitrogen hydrolase"/>
    <property type="match status" value="1"/>
</dbReference>